<keyword evidence="1 2" id="KW-0808">Transferase</keyword>
<protein>
    <submittedName>
        <fullName evidence="2">Sulfotransferase</fullName>
        <ecNumber evidence="2">2.8.2.-</ecNumber>
    </submittedName>
</protein>
<keyword evidence="3" id="KW-1185">Reference proteome</keyword>
<name>A0ABU5I902_9BURK</name>
<dbReference type="InterPro" id="IPR026634">
    <property type="entry name" value="TPST-like"/>
</dbReference>
<accession>A0ABU5I902</accession>
<dbReference type="RefSeq" id="WP_322464333.1">
    <property type="nucleotide sequence ID" value="NZ_JAXOJX010000002.1"/>
</dbReference>
<dbReference type="PANTHER" id="PTHR12788:SF10">
    <property type="entry name" value="PROTEIN-TYROSINE SULFOTRANSFERASE"/>
    <property type="match status" value="1"/>
</dbReference>
<dbReference type="EC" id="2.8.2.-" evidence="2"/>
<dbReference type="PANTHER" id="PTHR12788">
    <property type="entry name" value="PROTEIN-TYROSINE SULFOTRANSFERASE 2"/>
    <property type="match status" value="1"/>
</dbReference>
<dbReference type="InterPro" id="IPR027417">
    <property type="entry name" value="P-loop_NTPase"/>
</dbReference>
<gene>
    <name evidence="2" type="ORF">SM757_03225</name>
</gene>
<dbReference type="Pfam" id="PF13469">
    <property type="entry name" value="Sulfotransfer_3"/>
    <property type="match status" value="1"/>
</dbReference>
<dbReference type="Proteomes" id="UP001293718">
    <property type="component" value="Unassembled WGS sequence"/>
</dbReference>
<comment type="caution">
    <text evidence="2">The sequence shown here is derived from an EMBL/GenBank/DDBJ whole genome shotgun (WGS) entry which is preliminary data.</text>
</comment>
<sequence length="299" mass="33984">MDDRVVFLLGSGRSGTTLLYKLLAAHPSVGYLSNYQSRLPGLPATALMHRIPRNSLAMKRRAWFGGQGNAYFEGRRKLSQFWIPSPAEGESIFERAEIPHTPAEGFVLGEPGLSRIRSMFHGTLEYGGGDVLLCKRTANNRRVAVLRQAFPRCKFIHLVRDGRSVADSLVKVGWWADHQLFWAGKTPRELKAEGVNELHIAARNWVEGMQQIERGLQQIEADGKHTLHYEQLLADPHGELRRLLQFMGVQAYADKDYEAFISSLAIKPAEASWRRKWSPTDRETVTELQRDMLDRWGYA</sequence>
<dbReference type="EMBL" id="JAXOJX010000002">
    <property type="protein sequence ID" value="MDZ5455578.1"/>
    <property type="molecule type" value="Genomic_DNA"/>
</dbReference>
<dbReference type="GO" id="GO:0016740">
    <property type="term" value="F:transferase activity"/>
    <property type="evidence" value="ECO:0007669"/>
    <property type="project" value="UniProtKB-KW"/>
</dbReference>
<evidence type="ECO:0000313" key="2">
    <source>
        <dbReference type="EMBL" id="MDZ5455578.1"/>
    </source>
</evidence>
<reference evidence="2 3" key="1">
    <citation type="submission" date="2023-11" db="EMBL/GenBank/DDBJ databases">
        <title>Draft genome of Azohydromonas lata strain H1 (DSM1123), a polyhydroxyalkanoate producer.</title>
        <authorList>
            <person name="Traversa D."/>
            <person name="D'Addabbo P."/>
            <person name="Pazzani C."/>
            <person name="Manzari C."/>
            <person name="Chiara M."/>
            <person name="Scrascia M."/>
        </authorList>
    </citation>
    <scope>NUCLEOTIDE SEQUENCE [LARGE SCALE GENOMIC DNA]</scope>
    <source>
        <strain evidence="2 3">H1</strain>
    </source>
</reference>
<organism evidence="2 3">
    <name type="scientific">Azohydromonas lata</name>
    <dbReference type="NCBI Taxonomy" id="45677"/>
    <lineage>
        <taxon>Bacteria</taxon>
        <taxon>Pseudomonadati</taxon>
        <taxon>Pseudomonadota</taxon>
        <taxon>Betaproteobacteria</taxon>
        <taxon>Burkholderiales</taxon>
        <taxon>Sphaerotilaceae</taxon>
        <taxon>Azohydromonas</taxon>
    </lineage>
</organism>
<dbReference type="SUPFAM" id="SSF52540">
    <property type="entry name" value="P-loop containing nucleoside triphosphate hydrolases"/>
    <property type="match status" value="1"/>
</dbReference>
<evidence type="ECO:0000256" key="1">
    <source>
        <dbReference type="ARBA" id="ARBA00022679"/>
    </source>
</evidence>
<dbReference type="Gene3D" id="3.40.50.300">
    <property type="entry name" value="P-loop containing nucleotide triphosphate hydrolases"/>
    <property type="match status" value="1"/>
</dbReference>
<evidence type="ECO:0000313" key="3">
    <source>
        <dbReference type="Proteomes" id="UP001293718"/>
    </source>
</evidence>
<proteinExistence type="predicted"/>